<keyword evidence="1" id="KW-1133">Transmembrane helix</keyword>
<sequence>MNNKTAIIVGATGLTGGIVLELLLQDATFEKVKVFGRSATNISHPKLVEYLGDMFQMETFSEDFKADVVFCCIGTTKAKTPDKETYKKIDYGIPVEAAKLAKANGTSAFLVVSALGANPKSSTFYNKVKGEMEQDVRSVGIKNTYFFQPSLIGGDRNEKRLGERIAQVAFNIFGFLVPKEYKMIEPKTIAKAMILVSKKGFSEMIIPSHKIKNIVDCD</sequence>
<gene>
    <name evidence="3" type="ORF">ULMA_06560</name>
</gene>
<dbReference type="RefSeq" id="WP_151672619.1">
    <property type="nucleotide sequence ID" value="NZ_BKCG01000001.1"/>
</dbReference>
<name>A0A5J4IY46_9FLAO</name>
<evidence type="ECO:0000259" key="2">
    <source>
        <dbReference type="SMART" id="SM00859"/>
    </source>
</evidence>
<evidence type="ECO:0000313" key="4">
    <source>
        <dbReference type="Proteomes" id="UP000326509"/>
    </source>
</evidence>
<protein>
    <submittedName>
        <fullName evidence="3">Oxidoreductase</fullName>
    </submittedName>
</protein>
<dbReference type="GO" id="GO:0051287">
    <property type="term" value="F:NAD binding"/>
    <property type="evidence" value="ECO:0007669"/>
    <property type="project" value="InterPro"/>
</dbReference>
<keyword evidence="1" id="KW-0472">Membrane</keyword>
<dbReference type="Proteomes" id="UP000326509">
    <property type="component" value="Unassembled WGS sequence"/>
</dbReference>
<feature type="transmembrane region" description="Helical" evidence="1">
    <location>
        <begin position="6"/>
        <end position="24"/>
    </location>
</feature>
<comment type="caution">
    <text evidence="3">The sequence shown here is derived from an EMBL/GenBank/DDBJ whole genome shotgun (WGS) entry which is preliminary data.</text>
</comment>
<dbReference type="InterPro" id="IPR000534">
    <property type="entry name" value="Semialdehyde_DH_NAD-bd"/>
</dbReference>
<dbReference type="AlphaFoldDB" id="A0A5J4IY46"/>
<keyword evidence="4" id="KW-1185">Reference proteome</keyword>
<reference evidence="3 4" key="1">
    <citation type="submission" date="2019-08" db="EMBL/GenBank/DDBJ databases">
        <title>Draft genome sequence of Ulvibacter marinus type strain NBRC 109484.</title>
        <authorList>
            <person name="Kawano K."/>
            <person name="Ushijima N."/>
            <person name="Kihara M."/>
            <person name="Itoh H."/>
        </authorList>
    </citation>
    <scope>NUCLEOTIDE SEQUENCE [LARGE SCALE GENOMIC DNA]</scope>
    <source>
        <strain evidence="3 4">NBRC 109484</strain>
    </source>
</reference>
<feature type="domain" description="Semialdehyde dehydrogenase NAD-binding" evidence="2">
    <location>
        <begin position="5"/>
        <end position="103"/>
    </location>
</feature>
<dbReference type="SUPFAM" id="SSF51735">
    <property type="entry name" value="NAD(P)-binding Rossmann-fold domains"/>
    <property type="match status" value="1"/>
</dbReference>
<dbReference type="PANTHER" id="PTHR14097:SF7">
    <property type="entry name" value="OXIDOREDUCTASE HTATIP2"/>
    <property type="match status" value="1"/>
</dbReference>
<dbReference type="SMART" id="SM00859">
    <property type="entry name" value="Semialdhyde_dh"/>
    <property type="match status" value="1"/>
</dbReference>
<keyword evidence="1" id="KW-0812">Transmembrane</keyword>
<evidence type="ECO:0000256" key="1">
    <source>
        <dbReference type="SAM" id="Phobius"/>
    </source>
</evidence>
<dbReference type="EMBL" id="BKCG01000001">
    <property type="protein sequence ID" value="GER58548.1"/>
    <property type="molecule type" value="Genomic_DNA"/>
</dbReference>
<dbReference type="PANTHER" id="PTHR14097">
    <property type="entry name" value="OXIDOREDUCTASE HTATIP2"/>
    <property type="match status" value="1"/>
</dbReference>
<accession>A0A5J4IY46</accession>
<evidence type="ECO:0000313" key="3">
    <source>
        <dbReference type="EMBL" id="GER58548.1"/>
    </source>
</evidence>
<proteinExistence type="predicted"/>
<dbReference type="GO" id="GO:0016620">
    <property type="term" value="F:oxidoreductase activity, acting on the aldehyde or oxo group of donors, NAD or NADP as acceptor"/>
    <property type="evidence" value="ECO:0007669"/>
    <property type="project" value="InterPro"/>
</dbReference>
<dbReference type="Pfam" id="PF13460">
    <property type="entry name" value="NAD_binding_10"/>
    <property type="match status" value="1"/>
</dbReference>
<dbReference type="InterPro" id="IPR016040">
    <property type="entry name" value="NAD(P)-bd_dom"/>
</dbReference>
<dbReference type="OrthoDB" id="9798632at2"/>
<dbReference type="Gene3D" id="3.40.50.720">
    <property type="entry name" value="NAD(P)-binding Rossmann-like Domain"/>
    <property type="match status" value="1"/>
</dbReference>
<dbReference type="InterPro" id="IPR036291">
    <property type="entry name" value="NAD(P)-bd_dom_sf"/>
</dbReference>
<organism evidence="3 4">
    <name type="scientific">Patiriisocius marinus</name>
    <dbReference type="NCBI Taxonomy" id="1397112"/>
    <lineage>
        <taxon>Bacteria</taxon>
        <taxon>Pseudomonadati</taxon>
        <taxon>Bacteroidota</taxon>
        <taxon>Flavobacteriia</taxon>
        <taxon>Flavobacteriales</taxon>
        <taxon>Flavobacteriaceae</taxon>
        <taxon>Patiriisocius</taxon>
    </lineage>
</organism>